<keyword evidence="4" id="KW-0804">Transcription</keyword>
<organism evidence="6 7">
    <name type="scientific">Yersinia pseudotuberculosis</name>
    <dbReference type="NCBI Taxonomy" id="633"/>
    <lineage>
        <taxon>Bacteria</taxon>
        <taxon>Pseudomonadati</taxon>
        <taxon>Pseudomonadota</taxon>
        <taxon>Gammaproteobacteria</taxon>
        <taxon>Enterobacterales</taxon>
        <taxon>Yersiniaceae</taxon>
        <taxon>Yersinia</taxon>
    </lineage>
</organism>
<comment type="similarity">
    <text evidence="1">Belongs to the ner transcriptional regulatory family.</text>
</comment>
<evidence type="ECO:0000256" key="2">
    <source>
        <dbReference type="ARBA" id="ARBA00023015"/>
    </source>
</evidence>
<evidence type="ECO:0000256" key="1">
    <source>
        <dbReference type="ARBA" id="ARBA00006157"/>
    </source>
</evidence>
<dbReference type="SUPFAM" id="SSF47413">
    <property type="entry name" value="lambda repressor-like DNA-binding domains"/>
    <property type="match status" value="1"/>
</dbReference>
<gene>
    <name evidence="6" type="ORF">EGX47_04240</name>
</gene>
<proteinExistence type="inferred from homology"/>
<reference evidence="6" key="1">
    <citation type="submission" date="2018-11" db="EMBL/GenBank/DDBJ databases">
        <title>FDA dAtabase for Regulatory Grade micrObial Sequences (FDA-ARGOS): Supporting development and validation of Infectious Disease Dx tests.</title>
        <authorList>
            <person name="Bliska J."/>
            <person name="Cleland M.-M."/>
            <person name="Tallon L."/>
            <person name="Sadzewicz L."/>
            <person name="Zhao X."/>
            <person name="Vavikolanu K."/>
            <person name="Mehta A."/>
            <person name="Aluvathingal J."/>
            <person name="Nadendla S."/>
            <person name="Yan Y."/>
            <person name="Sichtig H."/>
        </authorList>
    </citation>
    <scope>NUCLEOTIDE SEQUENCE [LARGE SCALE GENOMIC DNA]</scope>
    <source>
        <strain evidence="6">FDAARGOS_581</strain>
    </source>
</reference>
<evidence type="ECO:0000313" key="6">
    <source>
        <dbReference type="EMBL" id="AYW90615.1"/>
    </source>
</evidence>
<keyword evidence="3" id="KW-0238">DNA-binding</keyword>
<keyword evidence="7" id="KW-1185">Reference proteome</keyword>
<keyword evidence="2" id="KW-0805">Transcription regulation</keyword>
<accession>A0ABN5R0V4</accession>
<protein>
    <submittedName>
        <fullName evidence="6">Transcriptional regulator</fullName>
    </submittedName>
</protein>
<sequence length="84" mass="9511">MQTNRQDWHRADIRAALEKSGTNLRTLSVAAGLSKDTLRNALVRPWPKGERLIAHALGVNPEVIWPSRYIKLNNTTDVHTFNHA</sequence>
<evidence type="ECO:0000259" key="5">
    <source>
        <dbReference type="Pfam" id="PF13693"/>
    </source>
</evidence>
<dbReference type="Gene3D" id="1.10.260.40">
    <property type="entry name" value="lambda repressor-like DNA-binding domains"/>
    <property type="match status" value="1"/>
</dbReference>
<dbReference type="InterPro" id="IPR010982">
    <property type="entry name" value="Lambda_DNA-bd_dom_sf"/>
</dbReference>
<dbReference type="InterPro" id="IPR038722">
    <property type="entry name" value="Ner_HTH_dom"/>
</dbReference>
<dbReference type="Proteomes" id="UP000268669">
    <property type="component" value="Chromosome"/>
</dbReference>
<dbReference type="EMBL" id="CP033713">
    <property type="protein sequence ID" value="AYW90615.1"/>
    <property type="molecule type" value="Genomic_DNA"/>
</dbReference>
<dbReference type="Pfam" id="PF13693">
    <property type="entry name" value="HTH_35"/>
    <property type="match status" value="1"/>
</dbReference>
<evidence type="ECO:0000256" key="3">
    <source>
        <dbReference type="ARBA" id="ARBA00023125"/>
    </source>
</evidence>
<evidence type="ECO:0000256" key="4">
    <source>
        <dbReference type="ARBA" id="ARBA00023163"/>
    </source>
</evidence>
<name>A0ABN5R0V4_YERPU</name>
<evidence type="ECO:0000313" key="7">
    <source>
        <dbReference type="Proteomes" id="UP000268669"/>
    </source>
</evidence>
<dbReference type="RefSeq" id="WP_054878165.1">
    <property type="nucleotide sequence ID" value="NZ_AP031361.1"/>
</dbReference>
<feature type="domain" description="Ner winged helix-turn-helix DNA-binding" evidence="5">
    <location>
        <begin position="7"/>
        <end position="74"/>
    </location>
</feature>